<keyword evidence="3" id="KW-1185">Reference proteome</keyword>
<proteinExistence type="predicted"/>
<dbReference type="AlphaFoldDB" id="A0A094X9S5"/>
<gene>
    <name evidence="2" type="ORF">BALCAV_0222035</name>
</gene>
<sequence length="67" mass="8195">MEMEAIKGKEQKEKRCPNEDGGNKWEGENGKEVTKWRWRQQMGRREWKRGNQIEMETINGKERMEKR</sequence>
<dbReference type="Proteomes" id="UP000002754">
    <property type="component" value="Unassembled WGS sequence"/>
</dbReference>
<dbReference type="EMBL" id="ALPT02000136">
    <property type="protein sequence ID" value="KGA95525.1"/>
    <property type="molecule type" value="Genomic_DNA"/>
</dbReference>
<dbReference type="RefSeq" id="WP_040324319.1">
    <property type="nucleotide sequence ID" value="NZ_ALPT02000136.1"/>
</dbReference>
<accession>A0A094X9S5</accession>
<organism evidence="2 3">
    <name type="scientific">Alkalihalobacillus alcalophilus ATCC 27647 = CGMCC 1.3604</name>
    <dbReference type="NCBI Taxonomy" id="1218173"/>
    <lineage>
        <taxon>Bacteria</taxon>
        <taxon>Bacillati</taxon>
        <taxon>Bacillota</taxon>
        <taxon>Bacilli</taxon>
        <taxon>Bacillales</taxon>
        <taxon>Bacillaceae</taxon>
        <taxon>Alkalihalobacillus</taxon>
    </lineage>
</organism>
<comment type="caution">
    <text evidence="2">The sequence shown here is derived from an EMBL/GenBank/DDBJ whole genome shotgun (WGS) entry which is preliminary data.</text>
</comment>
<evidence type="ECO:0000313" key="3">
    <source>
        <dbReference type="Proteomes" id="UP000002754"/>
    </source>
</evidence>
<protein>
    <submittedName>
        <fullName evidence="2">Uncharacterized protein</fullName>
    </submittedName>
</protein>
<feature type="region of interest" description="Disordered" evidence="1">
    <location>
        <begin position="1"/>
        <end position="35"/>
    </location>
</feature>
<reference evidence="2 3" key="1">
    <citation type="journal article" date="2014" name="Genome Announc.">
        <title>Draft Genome Sequence of Bacillus alcalophilus AV1934, a Classic Alkaliphile Isolated from Human Feces in 1934.</title>
        <authorList>
            <person name="Attie O."/>
            <person name="Jayaprakash A."/>
            <person name="Shah H."/>
            <person name="Paulsen I.T."/>
            <person name="Morino M."/>
            <person name="Takahashi Y."/>
            <person name="Narumi I."/>
            <person name="Sachidanandam R."/>
            <person name="Satoh K."/>
            <person name="Ito M."/>
            <person name="Krulwich T.A."/>
        </authorList>
    </citation>
    <scope>NUCLEOTIDE SEQUENCE [LARGE SCALE GENOMIC DNA]</scope>
    <source>
        <strain evidence="2 3">AV1934</strain>
    </source>
</reference>
<name>A0A094X9S5_ALKAL</name>
<evidence type="ECO:0000256" key="1">
    <source>
        <dbReference type="SAM" id="MobiDB-lite"/>
    </source>
</evidence>
<evidence type="ECO:0000313" key="2">
    <source>
        <dbReference type="EMBL" id="KGA95525.1"/>
    </source>
</evidence>
<feature type="region of interest" description="Disordered" evidence="1">
    <location>
        <begin position="48"/>
        <end position="67"/>
    </location>
</feature>